<dbReference type="OrthoDB" id="440879at2"/>
<keyword evidence="5" id="KW-1185">Reference proteome</keyword>
<dbReference type="Pfam" id="PF00400">
    <property type="entry name" value="WD40"/>
    <property type="match status" value="1"/>
</dbReference>
<sequence>MLKEKIITKISTNKLTFQPGGVSFDVTVINNSDDFATFQVELLADVAKPDLDSNWYRISPEVCTKKPPGDSTTFTVFISTIPRQGFAGLMTLTVRVFSLELPASEESRQVIRLVIPGEGVPAPQLDLPNKEFNRFPGERFQIPVSIESFNQRSSKITLRFLGLDSSWFDYGSTRDLKLAPGAKVKEIFECQIPSQLAQAESKSYPFTIEAIALDAPSVKVDGLLTVLPQGYIDFKYNILINESIKEKKWWDKYNHYTTQEFSLEFENQSNLVQSVTVDINGAQTIQQKPEQLADIKLEPAPTEKKSRFPAWLKFWNSWNSKDNSRNLPHAELSPETANLHLNGLTKLKLKVGQLRPVFGLARYKVLEVKAVTKDNRIEVRNDTQNIELKLLPVIPLWLQFSGALMAILTGFIIAQQLLKQQHIATVNSVKLNGIATEVFSGSNDQTIRRWQVTPSGLRSLGVFQNTDKAVRVISYRPLNNDRIAVGYENGEIQIFDILSGKSSLPFTDIGQKDDRVFDLAFTKDSRSLFSGHGSGIVWQWNTEEYVPLNRRIKRQIQAGFAVNSLALVGKKESHLAIAGRFNQLKLWDFNTDRLLEVNRNLGGKEDYILSLATVMNRPDLLVSSSNRGTIQIWDLDKCLTSSQECNLLDEWNIGNQAVHSVALSNDACYLAGVGDDGKARLWSLDSTGKRSNNLDIAGQIIRDSSQPLKSVDVVRIGDKVLVTSGGNDHQVKINQIVQQHSDCK</sequence>
<protein>
    <submittedName>
        <fullName evidence="4">Uncharacterized protein</fullName>
    </submittedName>
</protein>
<dbReference type="Gene3D" id="2.130.10.10">
    <property type="entry name" value="YVTN repeat-like/Quinoprotein amine dehydrogenase"/>
    <property type="match status" value="2"/>
</dbReference>
<organism evidence="4 5">
    <name type="scientific">Calothrix parasitica NIES-267</name>
    <dbReference type="NCBI Taxonomy" id="1973488"/>
    <lineage>
        <taxon>Bacteria</taxon>
        <taxon>Bacillati</taxon>
        <taxon>Cyanobacteriota</taxon>
        <taxon>Cyanophyceae</taxon>
        <taxon>Nostocales</taxon>
        <taxon>Calotrichaceae</taxon>
        <taxon>Calothrix</taxon>
    </lineage>
</organism>
<evidence type="ECO:0000256" key="3">
    <source>
        <dbReference type="PROSITE-ProRule" id="PRU00221"/>
    </source>
</evidence>
<dbReference type="PANTHER" id="PTHR19848">
    <property type="entry name" value="WD40 REPEAT PROTEIN"/>
    <property type="match status" value="1"/>
</dbReference>
<dbReference type="InterPro" id="IPR036322">
    <property type="entry name" value="WD40_repeat_dom_sf"/>
</dbReference>
<evidence type="ECO:0000313" key="5">
    <source>
        <dbReference type="Proteomes" id="UP000218418"/>
    </source>
</evidence>
<evidence type="ECO:0000256" key="1">
    <source>
        <dbReference type="ARBA" id="ARBA00022574"/>
    </source>
</evidence>
<dbReference type="EMBL" id="AP018227">
    <property type="protein sequence ID" value="BAY81556.1"/>
    <property type="molecule type" value="Genomic_DNA"/>
</dbReference>
<name>A0A1Z4LJZ8_9CYAN</name>
<feature type="repeat" description="WD" evidence="3">
    <location>
        <begin position="419"/>
        <end position="452"/>
    </location>
</feature>
<dbReference type="PROSITE" id="PS50082">
    <property type="entry name" value="WD_REPEATS_2"/>
    <property type="match status" value="1"/>
</dbReference>
<dbReference type="InterPro" id="IPR001680">
    <property type="entry name" value="WD40_rpt"/>
</dbReference>
<keyword evidence="2" id="KW-0677">Repeat</keyword>
<evidence type="ECO:0000313" key="4">
    <source>
        <dbReference type="EMBL" id="BAY81556.1"/>
    </source>
</evidence>
<dbReference type="AlphaFoldDB" id="A0A1Z4LJZ8"/>
<gene>
    <name evidence="4" type="ORF">NIES267_10330</name>
</gene>
<accession>A0A1Z4LJZ8</accession>
<reference evidence="4 5" key="1">
    <citation type="submission" date="2017-06" db="EMBL/GenBank/DDBJ databases">
        <title>Genome sequencing of cyanobaciteial culture collection at National Institute for Environmental Studies (NIES).</title>
        <authorList>
            <person name="Hirose Y."/>
            <person name="Shimura Y."/>
            <person name="Fujisawa T."/>
            <person name="Nakamura Y."/>
            <person name="Kawachi M."/>
        </authorList>
    </citation>
    <scope>NUCLEOTIDE SEQUENCE [LARGE SCALE GENOMIC DNA]</scope>
    <source>
        <strain evidence="4 5">NIES-267</strain>
    </source>
</reference>
<proteinExistence type="predicted"/>
<dbReference type="SMART" id="SM00320">
    <property type="entry name" value="WD40"/>
    <property type="match status" value="7"/>
</dbReference>
<evidence type="ECO:0000256" key="2">
    <source>
        <dbReference type="ARBA" id="ARBA00022737"/>
    </source>
</evidence>
<dbReference type="PANTHER" id="PTHR19848:SF8">
    <property type="entry name" value="F-BOX AND WD REPEAT DOMAIN CONTAINING 7"/>
    <property type="match status" value="1"/>
</dbReference>
<keyword evidence="1 3" id="KW-0853">WD repeat</keyword>
<dbReference type="Proteomes" id="UP000218418">
    <property type="component" value="Chromosome"/>
</dbReference>
<dbReference type="InterPro" id="IPR015943">
    <property type="entry name" value="WD40/YVTN_repeat-like_dom_sf"/>
</dbReference>
<dbReference type="SUPFAM" id="SSF50978">
    <property type="entry name" value="WD40 repeat-like"/>
    <property type="match status" value="1"/>
</dbReference>